<dbReference type="AlphaFoldDB" id="A0A5K3FMI6"/>
<keyword evidence="3" id="KW-0540">Nuclease</keyword>
<evidence type="ECO:0000313" key="9">
    <source>
        <dbReference type="WBParaSite" id="MCU_008984-RB"/>
    </source>
</evidence>
<dbReference type="FunFam" id="3.30.420.10:FF:000019">
    <property type="entry name" value="RNA exonuclease NEF-sp"/>
    <property type="match status" value="1"/>
</dbReference>
<evidence type="ECO:0000256" key="6">
    <source>
        <dbReference type="ARBA" id="ARBA00023242"/>
    </source>
</evidence>
<comment type="similarity">
    <text evidence="2">Belongs to the REXO1/REXO3 family.</text>
</comment>
<dbReference type="SMART" id="SM00479">
    <property type="entry name" value="EXOIII"/>
    <property type="match status" value="1"/>
</dbReference>
<evidence type="ECO:0000256" key="5">
    <source>
        <dbReference type="ARBA" id="ARBA00022839"/>
    </source>
</evidence>
<feature type="region of interest" description="Disordered" evidence="7">
    <location>
        <begin position="296"/>
        <end position="321"/>
    </location>
</feature>
<dbReference type="InterPro" id="IPR013520">
    <property type="entry name" value="Ribonucl_H"/>
</dbReference>
<dbReference type="GO" id="GO:0004527">
    <property type="term" value="F:exonuclease activity"/>
    <property type="evidence" value="ECO:0007669"/>
    <property type="project" value="UniProtKB-KW"/>
</dbReference>
<dbReference type="PANTHER" id="PTHR12801:SF82">
    <property type="entry name" value="RNA EXONUCLEASE 5"/>
    <property type="match status" value="1"/>
</dbReference>
<dbReference type="InterPro" id="IPR036397">
    <property type="entry name" value="RNaseH_sf"/>
</dbReference>
<dbReference type="Gene3D" id="3.30.470.160">
    <property type="entry name" value="Inositol polyphosphate kinase"/>
    <property type="match status" value="1"/>
</dbReference>
<evidence type="ECO:0000256" key="3">
    <source>
        <dbReference type="ARBA" id="ARBA00022722"/>
    </source>
</evidence>
<feature type="domain" description="Exonuclease" evidence="8">
    <location>
        <begin position="39"/>
        <end position="198"/>
    </location>
</feature>
<dbReference type="PANTHER" id="PTHR12801">
    <property type="entry name" value="RNA EXONUCLEASE REXO1 / RECO3 FAMILY MEMBER-RELATED"/>
    <property type="match status" value="1"/>
</dbReference>
<keyword evidence="4" id="KW-0378">Hydrolase</keyword>
<dbReference type="InterPro" id="IPR038286">
    <property type="entry name" value="IPK_sf"/>
</dbReference>
<dbReference type="CDD" id="cd06145">
    <property type="entry name" value="REX1_like"/>
    <property type="match status" value="1"/>
</dbReference>
<dbReference type="InterPro" id="IPR047021">
    <property type="entry name" value="REXO1/3/4-like"/>
</dbReference>
<evidence type="ECO:0000256" key="1">
    <source>
        <dbReference type="ARBA" id="ARBA00004123"/>
    </source>
</evidence>
<keyword evidence="5" id="KW-0269">Exonuclease</keyword>
<evidence type="ECO:0000256" key="2">
    <source>
        <dbReference type="ARBA" id="ARBA00006357"/>
    </source>
</evidence>
<dbReference type="GO" id="GO:0003676">
    <property type="term" value="F:nucleic acid binding"/>
    <property type="evidence" value="ECO:0007669"/>
    <property type="project" value="InterPro"/>
</dbReference>
<dbReference type="InterPro" id="IPR034922">
    <property type="entry name" value="REX1-like_exo"/>
</dbReference>
<protein>
    <submittedName>
        <fullName evidence="9">Kinase</fullName>
    </submittedName>
</protein>
<proteinExistence type="inferred from homology"/>
<dbReference type="Gene3D" id="3.30.420.10">
    <property type="entry name" value="Ribonuclease H-like superfamily/Ribonuclease H"/>
    <property type="match status" value="1"/>
</dbReference>
<comment type="subcellular location">
    <subcellularLocation>
        <location evidence="1">Nucleus</location>
    </subcellularLocation>
</comment>
<accession>A0A5K3FMI6</accession>
<dbReference type="GO" id="GO:0005634">
    <property type="term" value="C:nucleus"/>
    <property type="evidence" value="ECO:0007669"/>
    <property type="project" value="UniProtKB-SubCell"/>
</dbReference>
<keyword evidence="6" id="KW-0539">Nucleus</keyword>
<dbReference type="SUPFAM" id="SSF56104">
    <property type="entry name" value="SAICAR synthase-like"/>
    <property type="match status" value="1"/>
</dbReference>
<evidence type="ECO:0000256" key="7">
    <source>
        <dbReference type="SAM" id="MobiDB-lite"/>
    </source>
</evidence>
<dbReference type="Pfam" id="PF00929">
    <property type="entry name" value="RNase_T"/>
    <property type="match status" value="1"/>
</dbReference>
<dbReference type="WBParaSite" id="MCU_008984-RB">
    <property type="protein sequence ID" value="MCU_008984-RB"/>
    <property type="gene ID" value="MCU_008984"/>
</dbReference>
<dbReference type="InterPro" id="IPR012337">
    <property type="entry name" value="RNaseH-like_sf"/>
</dbReference>
<reference evidence="9" key="1">
    <citation type="submission" date="2019-11" db="UniProtKB">
        <authorList>
            <consortium name="WormBaseParasite"/>
        </authorList>
    </citation>
    <scope>IDENTIFICATION</scope>
</reference>
<organism evidence="9">
    <name type="scientific">Mesocestoides corti</name>
    <name type="common">Flatworm</name>
    <dbReference type="NCBI Taxonomy" id="53468"/>
    <lineage>
        <taxon>Eukaryota</taxon>
        <taxon>Metazoa</taxon>
        <taxon>Spiralia</taxon>
        <taxon>Lophotrochozoa</taxon>
        <taxon>Platyhelminthes</taxon>
        <taxon>Cestoda</taxon>
        <taxon>Eucestoda</taxon>
        <taxon>Cyclophyllidea</taxon>
        <taxon>Mesocestoididae</taxon>
        <taxon>Mesocestoides</taxon>
    </lineage>
</organism>
<dbReference type="SUPFAM" id="SSF53098">
    <property type="entry name" value="Ribonuclease H-like"/>
    <property type="match status" value="1"/>
</dbReference>
<name>A0A5K3FMI6_MESCO</name>
<evidence type="ECO:0000259" key="8">
    <source>
        <dbReference type="SMART" id="SM00479"/>
    </source>
</evidence>
<sequence length="591" mass="65704">MLDENIPLPKEEAGNTWQNEWNSFVTLKKEFEPVTAHSPMFALDCEMVLTKAGSELARVTMVDEIGCVLLDKLVKPPNPVEDYLTRFSGITRDMLASIDTRLEEVRDELGELIPPDAILVGHSITNDLKALKVFHPYIIDTSVIYNMSQVRSGKPRLRNLALAFLGRTIQSGHKGHSSAEDAKATLDLVRLKLSQSLEFGDVTTPWRFPENYLSAPPIVEAQPLRNEEDGQKQRSTVAHLTELVARGSFTVPQSLRPYVSYLCRLYTDPSPPVHLVDRLLADLKVANHVQLVKAPAPSPTNANAALKPEEGVTPPDATTTTTVPLLKRPGKKAAKWIAETSQQVKFLMTRVGRPADWTKQKEASAFASFASSVYMQLRPQSLVVLICAKYASETPLSTMVDPAPIVSRTFLTLTRPADFKDKYPMKASELEGDLDPNPLPSLPKDLLPYQHQIGGHGSTPNSAGCTILWHPAKQIVYKKLQPGGRGVREANFYRRVFAEDAPPSVTKLRPILPAFHGLFVDPSTSEVYLALEDVLASLKNPSLCDLKMGKFLISDPRFYLLRHYWLPQHPIKSIARSNWEKCWPIGGVSVK</sequence>
<evidence type="ECO:0000256" key="4">
    <source>
        <dbReference type="ARBA" id="ARBA00022801"/>
    </source>
</evidence>